<feature type="compositionally biased region" description="Low complexity" evidence="2">
    <location>
        <begin position="63"/>
        <end position="119"/>
    </location>
</feature>
<accession>A0AB32TZJ0</accession>
<dbReference type="GeneID" id="100003476"/>
<feature type="region of interest" description="Disordered" evidence="2">
    <location>
        <begin position="302"/>
        <end position="327"/>
    </location>
</feature>
<feature type="region of interest" description="Disordered" evidence="2">
    <location>
        <begin position="46"/>
        <end position="119"/>
    </location>
</feature>
<reference evidence="4" key="1">
    <citation type="submission" date="2025-08" db="UniProtKB">
        <authorList>
            <consortium name="RefSeq"/>
        </authorList>
    </citation>
    <scope>IDENTIFICATION</scope>
    <source>
        <strain evidence="4">Tuebingen</strain>
        <tissue evidence="4">Fibroblasts and whole tissue</tissue>
    </source>
</reference>
<dbReference type="ZFIN" id="ZDB-GENE-070912-554">
    <property type="gene designation" value="fam117bb"/>
</dbReference>
<dbReference type="AlphaFoldDB" id="A0AB32TZJ0"/>
<feature type="region of interest" description="Disordered" evidence="2">
    <location>
        <begin position="593"/>
        <end position="631"/>
    </location>
</feature>
<dbReference type="Pfam" id="PF15388">
    <property type="entry name" value="FAM117"/>
    <property type="match status" value="1"/>
</dbReference>
<feature type="compositionally biased region" description="Low complexity" evidence="2">
    <location>
        <begin position="465"/>
        <end position="490"/>
    </location>
</feature>
<gene>
    <name evidence="4 5" type="primary">fam117bb</name>
    <name evidence="4" type="synonym">si:dkey-56k23.2</name>
</gene>
<sequence length="631" mass="67467">MSQRVRKNGSPTSGVTTGSPIGSPGISAAGVNLLGRLLPMKATVPFQLKTQPQHPLQTRTVLSSSSSGNGKCHSSGAHSRSPTRSLSSSAVSAATSTSSAFITPTAASSSPSPSSSSRTSPIIVVHATNPRSSSSSAHSGVHLGPQCCSPSQQTSCGCSDPSAFTSHLSSSPSSSSPLWSCGHRAKPLQTPEHDRLSPERLSPSSPVCTDKHRLPVAGSWCTTSSNGSIRRTSSLDALTAPYLSGHWPRDASHAPCAPCMRDKSTQTPSAWADECGEKKRGCHKRSASCGSTDQLKEIVKLRQQLQRSKHSSRHHRDKERKSPFNGNHAAFSQSQLLSTCFLEPLFTRLELHCCVQLCSASQVCRRTCQATGQTGNSGKATVSGQLAPIPKSVLISIPISKSSVSRFRNSVEGLNQEIERIIIRDTGDREEQLIPQEVPDGHRAPPPLCQRSIDTQTPLGTATGSNSSSRSQSISPTFLSVPSESCSDSPSPHEDETLADGREKDLALCSPLPKYASSPKPNNSFMFKREPPEGCERVKVFTEETQARPPREIPQFLCPDRNKVNFIPKSGSAFCLVSIPKPLMATQELNNLKNQSSTRLTPEPEPRVPRRTCMLSQQPSGSAPSSCPSES</sequence>
<feature type="region of interest" description="Disordered" evidence="2">
    <location>
        <begin position="1"/>
        <end position="28"/>
    </location>
</feature>
<dbReference type="PANTHER" id="PTHR14972:SF6">
    <property type="entry name" value="PROTEIN FAM117B"/>
    <property type="match status" value="1"/>
</dbReference>
<feature type="compositionally biased region" description="Polar residues" evidence="2">
    <location>
        <begin position="48"/>
        <end position="62"/>
    </location>
</feature>
<keyword evidence="3" id="KW-1185">Reference proteome</keyword>
<dbReference type="Proteomes" id="UP000000437">
    <property type="component" value="Chromosome 9"/>
</dbReference>
<evidence type="ECO:0000313" key="4">
    <source>
        <dbReference type="RefSeq" id="XP_068079361.1"/>
    </source>
</evidence>
<feature type="region of interest" description="Disordered" evidence="2">
    <location>
        <begin position="436"/>
        <end position="499"/>
    </location>
</feature>
<dbReference type="PANTHER" id="PTHR14972">
    <property type="entry name" value="AGAP011572-PA"/>
    <property type="match status" value="1"/>
</dbReference>
<feature type="compositionally biased region" description="Polar residues" evidence="2">
    <location>
        <begin position="8"/>
        <end position="20"/>
    </location>
</feature>
<feature type="compositionally biased region" description="Basic residues" evidence="2">
    <location>
        <begin position="307"/>
        <end position="318"/>
    </location>
</feature>
<organism evidence="3 4">
    <name type="scientific">Danio rerio</name>
    <name type="common">Zebrafish</name>
    <name type="synonym">Brachydanio rerio</name>
    <dbReference type="NCBI Taxonomy" id="7955"/>
    <lineage>
        <taxon>Eukaryota</taxon>
        <taxon>Metazoa</taxon>
        <taxon>Chordata</taxon>
        <taxon>Craniata</taxon>
        <taxon>Vertebrata</taxon>
        <taxon>Euteleostomi</taxon>
        <taxon>Actinopterygii</taxon>
        <taxon>Neopterygii</taxon>
        <taxon>Teleostei</taxon>
        <taxon>Ostariophysi</taxon>
        <taxon>Cypriniformes</taxon>
        <taxon>Danionidae</taxon>
        <taxon>Danioninae</taxon>
        <taxon>Danio</taxon>
    </lineage>
</organism>
<keyword evidence="1" id="KW-0597">Phosphoprotein</keyword>
<proteinExistence type="predicted"/>
<evidence type="ECO:0000256" key="2">
    <source>
        <dbReference type="SAM" id="MobiDB-lite"/>
    </source>
</evidence>
<feature type="compositionally biased region" description="Low complexity" evidence="2">
    <location>
        <begin position="616"/>
        <end position="631"/>
    </location>
</feature>
<evidence type="ECO:0000313" key="5">
    <source>
        <dbReference type="ZFIN" id="ZDB-GENE-070912-554"/>
    </source>
</evidence>
<evidence type="ECO:0000313" key="3">
    <source>
        <dbReference type="Proteomes" id="UP000000437"/>
    </source>
</evidence>
<name>A0AB32TZJ0_DANRE</name>
<feature type="compositionally biased region" description="Polar residues" evidence="2">
    <location>
        <begin position="452"/>
        <end position="464"/>
    </location>
</feature>
<dbReference type="CTD" id="100003476"/>
<dbReference type="InterPro" id="IPR026642">
    <property type="entry name" value="Glcci1/FAM117"/>
</dbReference>
<dbReference type="AGR" id="ZFIN:ZDB-GENE-070912-554"/>
<protein>
    <submittedName>
        <fullName evidence="4">Protein FAM117B isoform X1</fullName>
    </submittedName>
</protein>
<evidence type="ECO:0000256" key="1">
    <source>
        <dbReference type="ARBA" id="ARBA00022553"/>
    </source>
</evidence>
<dbReference type="RefSeq" id="XP_068079361.1">
    <property type="nucleotide sequence ID" value="XM_068223260.2"/>
</dbReference>
<feature type="region of interest" description="Disordered" evidence="2">
    <location>
        <begin position="172"/>
        <end position="208"/>
    </location>
</feature>